<protein>
    <submittedName>
        <fullName evidence="3">DUF4167 domain-containing protein</fullName>
    </submittedName>
</protein>
<sequence>MRNGQNKQRMRNRNNNNNNNNNSNRRGQNPMTRVYESNGPDIKIRGTASHIAEKYLQLARDARSSGDPVAAENYYQHAEHYFRLIAAAQEQFRQNQQPRGDEPISTSSGDDGEDDGENFSNFGQEPGFVPQPPQQQQPYQRDGQRDHNRDYQQRDNNQQPYVRDQQPREHRERDHRPQPQYQQPQPPNQPQPVIADAGNVDRLPSFITGAQPPQTNGAPGGFEAGNGGGGERFPRRRRRPHNGPRPEREAAPAASGDDLAPSE</sequence>
<feature type="region of interest" description="Disordered" evidence="1">
    <location>
        <begin position="93"/>
        <end position="263"/>
    </location>
</feature>
<reference evidence="3 4" key="1">
    <citation type="submission" date="2019-08" db="EMBL/GenBank/DDBJ databases">
        <title>Bradyrhizobium hipponensis sp. nov., a rhizobium isolated from a Lupinus angustifolius root nodule in Tunisia.</title>
        <authorList>
            <person name="Off K."/>
            <person name="Rejili M."/>
            <person name="Mars M."/>
            <person name="Brachmann A."/>
            <person name="Marin M."/>
        </authorList>
    </citation>
    <scope>NUCLEOTIDE SEQUENCE [LARGE SCALE GENOMIC DNA]</scope>
    <source>
        <strain evidence="3 4">CTAW71</strain>
    </source>
</reference>
<evidence type="ECO:0000256" key="1">
    <source>
        <dbReference type="SAM" id="MobiDB-lite"/>
    </source>
</evidence>
<dbReference type="Pfam" id="PF13763">
    <property type="entry name" value="DUF4167"/>
    <property type="match status" value="1"/>
</dbReference>
<name>A0A5D3K1F1_9BRAD</name>
<evidence type="ECO:0000313" key="4">
    <source>
        <dbReference type="Proteomes" id="UP000324758"/>
    </source>
</evidence>
<comment type="caution">
    <text evidence="3">The sequence shown here is derived from an EMBL/GenBank/DDBJ whole genome shotgun (WGS) entry which is preliminary data.</text>
</comment>
<feature type="compositionally biased region" description="Polar residues" evidence="1">
    <location>
        <begin position="93"/>
        <end position="108"/>
    </location>
</feature>
<dbReference type="RefSeq" id="WP_148777830.1">
    <property type="nucleotide sequence ID" value="NZ_VSSS01000072.1"/>
</dbReference>
<gene>
    <name evidence="3" type="ORF">FXB40_40350</name>
</gene>
<proteinExistence type="predicted"/>
<dbReference type="EMBL" id="VSSS01000072">
    <property type="protein sequence ID" value="TYL87265.1"/>
    <property type="molecule type" value="Genomic_DNA"/>
</dbReference>
<dbReference type="InterPro" id="IPR025430">
    <property type="entry name" value="DUF4167"/>
</dbReference>
<feature type="domain" description="DUF4167" evidence="2">
    <location>
        <begin position="12"/>
        <end position="91"/>
    </location>
</feature>
<accession>A0A5D3K1F1</accession>
<feature type="compositionally biased region" description="Basic and acidic residues" evidence="1">
    <location>
        <begin position="142"/>
        <end position="153"/>
    </location>
</feature>
<dbReference type="Proteomes" id="UP000324758">
    <property type="component" value="Unassembled WGS sequence"/>
</dbReference>
<dbReference type="AlphaFoldDB" id="A0A5D3K1F1"/>
<keyword evidence="4" id="KW-1185">Reference proteome</keyword>
<organism evidence="3 4">
    <name type="scientific">Bradyrhizobium rifense</name>
    <dbReference type="NCBI Taxonomy" id="515499"/>
    <lineage>
        <taxon>Bacteria</taxon>
        <taxon>Pseudomonadati</taxon>
        <taxon>Pseudomonadota</taxon>
        <taxon>Alphaproteobacteria</taxon>
        <taxon>Hyphomicrobiales</taxon>
        <taxon>Nitrobacteraceae</taxon>
        <taxon>Bradyrhizobium</taxon>
    </lineage>
</organism>
<evidence type="ECO:0000259" key="2">
    <source>
        <dbReference type="Pfam" id="PF13763"/>
    </source>
</evidence>
<feature type="region of interest" description="Disordered" evidence="1">
    <location>
        <begin position="1"/>
        <end position="42"/>
    </location>
</feature>
<feature type="compositionally biased region" description="Gly residues" evidence="1">
    <location>
        <begin position="218"/>
        <end position="231"/>
    </location>
</feature>
<feature type="compositionally biased region" description="Low complexity" evidence="1">
    <location>
        <begin position="1"/>
        <end position="29"/>
    </location>
</feature>
<dbReference type="OrthoDB" id="9816310at2"/>
<evidence type="ECO:0000313" key="3">
    <source>
        <dbReference type="EMBL" id="TYL87265.1"/>
    </source>
</evidence>
<feature type="compositionally biased region" description="Basic and acidic residues" evidence="1">
    <location>
        <begin position="165"/>
        <end position="177"/>
    </location>
</feature>